<dbReference type="InterPro" id="IPR043519">
    <property type="entry name" value="NT_sf"/>
</dbReference>
<dbReference type="Proteomes" id="UP000515806">
    <property type="component" value="Chromosome"/>
</dbReference>
<dbReference type="KEGG" id="proe:H9L23_11090"/>
<dbReference type="RefSeq" id="WP_187595012.1">
    <property type="nucleotide sequence ID" value="NZ_CP060723.1"/>
</dbReference>
<gene>
    <name evidence="1" type="ORF">H9L23_11090</name>
</gene>
<dbReference type="EMBL" id="CP060723">
    <property type="protein sequence ID" value="QNN44576.1"/>
    <property type="molecule type" value="Genomic_DNA"/>
</dbReference>
<protein>
    <recommendedName>
        <fullName evidence="3">Nucleotidyltransferase family protein</fullName>
    </recommendedName>
</protein>
<proteinExistence type="predicted"/>
<dbReference type="AlphaFoldDB" id="A0A7G9QMK1"/>
<name>A0A7G9QMK1_9SPHI</name>
<keyword evidence="2" id="KW-1185">Reference proteome</keyword>
<reference evidence="1 2" key="1">
    <citation type="submission" date="2020-08" db="EMBL/GenBank/DDBJ databases">
        <title>Genome sequence of Pedobacter roseus KACC 11594T.</title>
        <authorList>
            <person name="Hyun D.-W."/>
            <person name="Bae J.-W."/>
        </authorList>
    </citation>
    <scope>NUCLEOTIDE SEQUENCE [LARGE SCALE GENOMIC DNA]</scope>
    <source>
        <strain evidence="1 2">KACC 11594</strain>
    </source>
</reference>
<evidence type="ECO:0008006" key="3">
    <source>
        <dbReference type="Google" id="ProtNLM"/>
    </source>
</evidence>
<dbReference type="Gene3D" id="3.30.460.40">
    <property type="match status" value="1"/>
</dbReference>
<accession>A0A7G9QMK1</accession>
<evidence type="ECO:0000313" key="2">
    <source>
        <dbReference type="Proteomes" id="UP000515806"/>
    </source>
</evidence>
<dbReference type="SUPFAM" id="SSF81301">
    <property type="entry name" value="Nucleotidyltransferase"/>
    <property type="match status" value="1"/>
</dbReference>
<organism evidence="1 2">
    <name type="scientific">Pedobacter roseus</name>
    <dbReference type="NCBI Taxonomy" id="336820"/>
    <lineage>
        <taxon>Bacteria</taxon>
        <taxon>Pseudomonadati</taxon>
        <taxon>Bacteroidota</taxon>
        <taxon>Sphingobacteriia</taxon>
        <taxon>Sphingobacteriales</taxon>
        <taxon>Sphingobacteriaceae</taxon>
        <taxon>Pedobacter</taxon>
    </lineage>
</organism>
<evidence type="ECO:0000313" key="1">
    <source>
        <dbReference type="EMBL" id="QNN44576.1"/>
    </source>
</evidence>
<sequence length="69" mass="8091">MSFDKENPEMLLLLETFEQFNVNYLIVGGFAVNRYGYNRTTGDLDIYLKDTNENRQNLIYALVKMGYGR</sequence>